<sequence>MKESAFWTLSSHLRSRGYGNMIRRRNAQCGKQQQVLRQRNFRDMKSGGKHKFIFLMDRRGTLRIHQFPDG</sequence>
<keyword evidence="2" id="KW-1185">Reference proteome</keyword>
<reference evidence="1" key="2">
    <citation type="submission" date="2020-11" db="EMBL/GenBank/DDBJ databases">
        <authorList>
            <person name="McCartney M.A."/>
            <person name="Auch B."/>
            <person name="Kono T."/>
            <person name="Mallez S."/>
            <person name="Becker A."/>
            <person name="Gohl D.M."/>
            <person name="Silverstein K.A.T."/>
            <person name="Koren S."/>
            <person name="Bechman K.B."/>
            <person name="Herman A."/>
            <person name="Abrahante J.E."/>
            <person name="Garbe J."/>
        </authorList>
    </citation>
    <scope>NUCLEOTIDE SEQUENCE</scope>
    <source>
        <strain evidence="1">Duluth1</strain>
        <tissue evidence="1">Whole animal</tissue>
    </source>
</reference>
<name>A0A9D4FM66_DREPO</name>
<accession>A0A9D4FM66</accession>
<dbReference type="Proteomes" id="UP000828390">
    <property type="component" value="Unassembled WGS sequence"/>
</dbReference>
<protein>
    <submittedName>
        <fullName evidence="1">Uncharacterized protein</fullName>
    </submittedName>
</protein>
<proteinExistence type="predicted"/>
<organism evidence="1 2">
    <name type="scientific">Dreissena polymorpha</name>
    <name type="common">Zebra mussel</name>
    <name type="synonym">Mytilus polymorpha</name>
    <dbReference type="NCBI Taxonomy" id="45954"/>
    <lineage>
        <taxon>Eukaryota</taxon>
        <taxon>Metazoa</taxon>
        <taxon>Spiralia</taxon>
        <taxon>Lophotrochozoa</taxon>
        <taxon>Mollusca</taxon>
        <taxon>Bivalvia</taxon>
        <taxon>Autobranchia</taxon>
        <taxon>Heteroconchia</taxon>
        <taxon>Euheterodonta</taxon>
        <taxon>Imparidentia</taxon>
        <taxon>Neoheterodontei</taxon>
        <taxon>Myida</taxon>
        <taxon>Dreissenoidea</taxon>
        <taxon>Dreissenidae</taxon>
        <taxon>Dreissena</taxon>
    </lineage>
</organism>
<comment type="caution">
    <text evidence="1">The sequence shown here is derived from an EMBL/GenBank/DDBJ whole genome shotgun (WGS) entry which is preliminary data.</text>
</comment>
<dbReference type="AlphaFoldDB" id="A0A9D4FM66"/>
<reference evidence="1" key="1">
    <citation type="journal article" date="2019" name="bioRxiv">
        <title>The Genome of the Zebra Mussel, Dreissena polymorpha: A Resource for Invasive Species Research.</title>
        <authorList>
            <person name="McCartney M.A."/>
            <person name="Auch B."/>
            <person name="Kono T."/>
            <person name="Mallez S."/>
            <person name="Zhang Y."/>
            <person name="Obille A."/>
            <person name="Becker A."/>
            <person name="Abrahante J.E."/>
            <person name="Garbe J."/>
            <person name="Badalamenti J.P."/>
            <person name="Herman A."/>
            <person name="Mangelson H."/>
            <person name="Liachko I."/>
            <person name="Sullivan S."/>
            <person name="Sone E.D."/>
            <person name="Koren S."/>
            <person name="Silverstein K.A.T."/>
            <person name="Beckman K.B."/>
            <person name="Gohl D.M."/>
        </authorList>
    </citation>
    <scope>NUCLEOTIDE SEQUENCE</scope>
    <source>
        <strain evidence="1">Duluth1</strain>
        <tissue evidence="1">Whole animal</tissue>
    </source>
</reference>
<evidence type="ECO:0000313" key="2">
    <source>
        <dbReference type="Proteomes" id="UP000828390"/>
    </source>
</evidence>
<dbReference type="EMBL" id="JAIWYP010000007">
    <property type="protein sequence ID" value="KAH3801744.1"/>
    <property type="molecule type" value="Genomic_DNA"/>
</dbReference>
<evidence type="ECO:0000313" key="1">
    <source>
        <dbReference type="EMBL" id="KAH3801744.1"/>
    </source>
</evidence>
<gene>
    <name evidence="1" type="ORF">DPMN_155405</name>
</gene>